<evidence type="ECO:0000313" key="4">
    <source>
        <dbReference type="Proteomes" id="UP000652761"/>
    </source>
</evidence>
<feature type="chain" id="PRO_5032653512" evidence="2">
    <location>
        <begin position="23"/>
        <end position="407"/>
    </location>
</feature>
<dbReference type="OrthoDB" id="10647924at2759"/>
<keyword evidence="2" id="KW-0732">Signal</keyword>
<dbReference type="Proteomes" id="UP000652761">
    <property type="component" value="Unassembled WGS sequence"/>
</dbReference>
<reference evidence="3" key="1">
    <citation type="submission" date="2017-07" db="EMBL/GenBank/DDBJ databases">
        <title>Taro Niue Genome Assembly and Annotation.</title>
        <authorList>
            <person name="Atibalentja N."/>
            <person name="Keating K."/>
            <person name="Fields C.J."/>
        </authorList>
    </citation>
    <scope>NUCLEOTIDE SEQUENCE</scope>
    <source>
        <strain evidence="3">Niue_2</strain>
        <tissue evidence="3">Leaf</tissue>
    </source>
</reference>
<feature type="signal peptide" evidence="2">
    <location>
        <begin position="1"/>
        <end position="22"/>
    </location>
</feature>
<comment type="caution">
    <text evidence="3">The sequence shown here is derived from an EMBL/GenBank/DDBJ whole genome shotgun (WGS) entry which is preliminary data.</text>
</comment>
<gene>
    <name evidence="3" type="ORF">Taro_047134</name>
</gene>
<sequence>MAPRGHHLIALIAIVCLEHRAALHLDAGRRGALRQWAVVQLRPPPLEVSPFVLQREEQKHPHEGRPRIQRRRQHVVVPLPPPLAVPEHEVVEDGARHQPARDVGGRGRRHPGEAVGDDGYVDQGDPLLLRVHLAEHPHRHRQHGADEEQPHQVAVEAAVAEEPAGADEPPDDGGVEGDPVQGLSGCSASTSHMFSMLSSIHHATERLTTPAMTVPASYMGTEKATSGRVLRLWSDGGLVPNARALQVFVRIHLSSVQAPRGNFHVVAELQIGEEGEGVDGADSPIDLEEQIGDGLPGQDVADHKLCNDVVSRLLFIRVKNKVELSRSTHCWTRNPKGTFKIKSFSDMEYMWEEMSELNVKPRNTCKRFGFIPEERYLCKVRRPPHFNWLHQISPQHSCPSIAQYLQD</sequence>
<dbReference type="EMBL" id="NMUH01006003">
    <property type="protein sequence ID" value="MQM14205.1"/>
    <property type="molecule type" value="Genomic_DNA"/>
</dbReference>
<dbReference type="AlphaFoldDB" id="A0A843X6D1"/>
<proteinExistence type="predicted"/>
<evidence type="ECO:0000256" key="1">
    <source>
        <dbReference type="SAM" id="MobiDB-lite"/>
    </source>
</evidence>
<keyword evidence="4" id="KW-1185">Reference proteome</keyword>
<name>A0A843X6D1_COLES</name>
<evidence type="ECO:0000256" key="2">
    <source>
        <dbReference type="SAM" id="SignalP"/>
    </source>
</evidence>
<organism evidence="3 4">
    <name type="scientific">Colocasia esculenta</name>
    <name type="common">Wild taro</name>
    <name type="synonym">Arum esculentum</name>
    <dbReference type="NCBI Taxonomy" id="4460"/>
    <lineage>
        <taxon>Eukaryota</taxon>
        <taxon>Viridiplantae</taxon>
        <taxon>Streptophyta</taxon>
        <taxon>Embryophyta</taxon>
        <taxon>Tracheophyta</taxon>
        <taxon>Spermatophyta</taxon>
        <taxon>Magnoliopsida</taxon>
        <taxon>Liliopsida</taxon>
        <taxon>Araceae</taxon>
        <taxon>Aroideae</taxon>
        <taxon>Colocasieae</taxon>
        <taxon>Colocasia</taxon>
    </lineage>
</organism>
<evidence type="ECO:0000313" key="3">
    <source>
        <dbReference type="EMBL" id="MQM14205.1"/>
    </source>
</evidence>
<feature type="region of interest" description="Disordered" evidence="1">
    <location>
        <begin position="83"/>
        <end position="122"/>
    </location>
</feature>
<protein>
    <submittedName>
        <fullName evidence="3">Uncharacterized protein</fullName>
    </submittedName>
</protein>
<accession>A0A843X6D1</accession>
<feature type="compositionally biased region" description="Basic and acidic residues" evidence="1">
    <location>
        <begin position="86"/>
        <end position="105"/>
    </location>
</feature>